<dbReference type="InterPro" id="IPR050266">
    <property type="entry name" value="AB_hydrolase_sf"/>
</dbReference>
<dbReference type="PANTHER" id="PTHR43798:SF29">
    <property type="entry name" value="AB HYDROLASE-1 DOMAIN-CONTAINING PROTEIN"/>
    <property type="match status" value="1"/>
</dbReference>
<feature type="domain" description="AB hydrolase-1" evidence="1">
    <location>
        <begin position="44"/>
        <end position="224"/>
    </location>
</feature>
<dbReference type="Proteomes" id="UP000199598">
    <property type="component" value="Unassembled WGS sequence"/>
</dbReference>
<dbReference type="InterPro" id="IPR000073">
    <property type="entry name" value="AB_hydrolase_1"/>
</dbReference>
<reference evidence="2 3" key="1">
    <citation type="submission" date="2016-10" db="EMBL/GenBank/DDBJ databases">
        <authorList>
            <person name="Varghese N."/>
            <person name="Submissions S."/>
        </authorList>
    </citation>
    <scope>NUCLEOTIDE SEQUENCE [LARGE SCALE GENOMIC DNA]</scope>
    <source>
        <strain evidence="2 3">DSM 16392</strain>
    </source>
</reference>
<dbReference type="SUPFAM" id="SSF53474">
    <property type="entry name" value="alpha/beta-Hydrolases"/>
    <property type="match status" value="1"/>
</dbReference>
<evidence type="ECO:0000313" key="2">
    <source>
        <dbReference type="EMBL" id="SFJ86019.1"/>
    </source>
</evidence>
<evidence type="ECO:0000313" key="3">
    <source>
        <dbReference type="Proteomes" id="UP000199598"/>
    </source>
</evidence>
<gene>
    <name evidence="2" type="ORF">SAMN04488518_10111</name>
</gene>
<comment type="caution">
    <text evidence="2">The sequence shown here is derived from an EMBL/GenBank/DDBJ whole genome shotgun (WGS) entry which is preliminary data.</text>
</comment>
<sequence>MKIPETAPAETVVFIPGLTSTGTLFGPQINSLKERPIIIAETCAMDSIEAMAQRLLDHTPEKFALLGMSMGGYVALEVIRLAPERISRLALINTNARDDTASQTQLRHTQMEIARKGGFHKIASMQYPQLVHPARHDDTALRQVVFDMAADIGTDNFLKQQNAIINRRDQRADLPAIQCPTMIVAGEEDSLLPLDRCREMHDAIPNSKLHIIPDCGHLSTLEHPVHTSELIQDWLDV</sequence>
<dbReference type="PANTHER" id="PTHR43798">
    <property type="entry name" value="MONOACYLGLYCEROL LIPASE"/>
    <property type="match status" value="1"/>
</dbReference>
<keyword evidence="3" id="KW-1185">Reference proteome</keyword>
<protein>
    <submittedName>
        <fullName evidence="2">Pimeloyl-ACP methyl ester carboxylesterase</fullName>
    </submittedName>
</protein>
<dbReference type="RefSeq" id="WP_093515832.1">
    <property type="nucleotide sequence ID" value="NZ_FOSK01000001.1"/>
</dbReference>
<dbReference type="Gene3D" id="3.40.50.1820">
    <property type="entry name" value="alpha/beta hydrolase"/>
    <property type="match status" value="1"/>
</dbReference>
<dbReference type="PRINTS" id="PR00111">
    <property type="entry name" value="ABHYDROLASE"/>
</dbReference>
<dbReference type="Pfam" id="PF00561">
    <property type="entry name" value="Abhydrolase_1"/>
    <property type="match status" value="1"/>
</dbReference>
<dbReference type="InterPro" id="IPR029058">
    <property type="entry name" value="AB_hydrolase_fold"/>
</dbReference>
<proteinExistence type="predicted"/>
<dbReference type="EMBL" id="FOSK01000001">
    <property type="protein sequence ID" value="SFJ86019.1"/>
    <property type="molecule type" value="Genomic_DNA"/>
</dbReference>
<organism evidence="2 3">
    <name type="scientific">Pseudovibrio ascidiaceicola</name>
    <dbReference type="NCBI Taxonomy" id="285279"/>
    <lineage>
        <taxon>Bacteria</taxon>
        <taxon>Pseudomonadati</taxon>
        <taxon>Pseudomonadota</taxon>
        <taxon>Alphaproteobacteria</taxon>
        <taxon>Hyphomicrobiales</taxon>
        <taxon>Stappiaceae</taxon>
        <taxon>Pseudovibrio</taxon>
    </lineage>
</organism>
<evidence type="ECO:0000259" key="1">
    <source>
        <dbReference type="Pfam" id="PF00561"/>
    </source>
</evidence>
<name>A0A1I3UTQ8_9HYPH</name>
<accession>A0A1I3UTQ8</accession>